<dbReference type="CDD" id="cd04301">
    <property type="entry name" value="NAT_SF"/>
    <property type="match status" value="1"/>
</dbReference>
<name>A0A506Q654_9GAMM</name>
<dbReference type="GO" id="GO:1905502">
    <property type="term" value="F:acetyl-CoA binding"/>
    <property type="evidence" value="ECO:0007669"/>
    <property type="project" value="TreeGrafter"/>
</dbReference>
<dbReference type="GO" id="GO:0005737">
    <property type="term" value="C:cytoplasm"/>
    <property type="evidence" value="ECO:0007669"/>
    <property type="project" value="TreeGrafter"/>
</dbReference>
<dbReference type="Gene3D" id="3.40.630.30">
    <property type="match status" value="1"/>
</dbReference>
<evidence type="ECO:0000313" key="2">
    <source>
        <dbReference type="EMBL" id="TPV41613.1"/>
    </source>
</evidence>
<keyword evidence="3" id="KW-1185">Reference proteome</keyword>
<comment type="caution">
    <text evidence="2">The sequence shown here is derived from an EMBL/GenBank/DDBJ whole genome shotgun (WGS) entry which is preliminary data.</text>
</comment>
<dbReference type="AlphaFoldDB" id="A0A506Q654"/>
<gene>
    <name evidence="2" type="ORF">FJW01_10760</name>
</gene>
<reference evidence="2 3" key="1">
    <citation type="submission" date="2019-06" db="EMBL/GenBank/DDBJ databases">
        <title>Taxogenomics and systematics of the genus Pantoea.</title>
        <authorList>
            <person name="Tambong J.T."/>
        </authorList>
    </citation>
    <scope>NUCLEOTIDE SEQUENCE [LARGE SCALE GENOMIC DNA]</scope>
    <source>
        <strain evidence="2 3">LMG 24200</strain>
    </source>
</reference>
<accession>A0A506Q654</accession>
<dbReference type="InterPro" id="IPR039840">
    <property type="entry name" value="NAA80"/>
</dbReference>
<keyword evidence="2" id="KW-0808">Transferase</keyword>
<evidence type="ECO:0000313" key="3">
    <source>
        <dbReference type="Proteomes" id="UP000317747"/>
    </source>
</evidence>
<dbReference type="OrthoDB" id="7678938at2"/>
<dbReference type="Proteomes" id="UP000317747">
    <property type="component" value="Unassembled WGS sequence"/>
</dbReference>
<dbReference type="InterPro" id="IPR000182">
    <property type="entry name" value="GNAT_dom"/>
</dbReference>
<dbReference type="PANTHER" id="PTHR13538:SF4">
    <property type="entry name" value="N-ALPHA-ACETYLTRANSFERASE 80"/>
    <property type="match status" value="1"/>
</dbReference>
<dbReference type="Pfam" id="PF00583">
    <property type="entry name" value="Acetyltransf_1"/>
    <property type="match status" value="1"/>
</dbReference>
<evidence type="ECO:0000259" key="1">
    <source>
        <dbReference type="PROSITE" id="PS51186"/>
    </source>
</evidence>
<dbReference type="InterPro" id="IPR016181">
    <property type="entry name" value="Acyl_CoA_acyltransferase"/>
</dbReference>
<dbReference type="EMBL" id="VHJA01000055">
    <property type="protein sequence ID" value="TPV41613.1"/>
    <property type="molecule type" value="Genomic_DNA"/>
</dbReference>
<feature type="domain" description="N-acetyltransferase" evidence="1">
    <location>
        <begin position="1"/>
        <end position="154"/>
    </location>
</feature>
<proteinExistence type="predicted"/>
<sequence length="156" mass="17822">MRIKNLMDHPDYLHATTELLFNEWSHLPSWAGLQQIRTRLIERNATDSRQFTLVALDAQNTVAAAGSLICYELKDVPARIYWLGEVITRSTHRGQGIGSGLIKRISELAAQQDITELWLYTPDKQSLYKNLGWVEQEQRVVAGELVTVMVRKLTCQ</sequence>
<dbReference type="SUPFAM" id="SSF55729">
    <property type="entry name" value="Acyl-CoA N-acyltransferases (Nat)"/>
    <property type="match status" value="1"/>
</dbReference>
<dbReference type="PROSITE" id="PS51186">
    <property type="entry name" value="GNAT"/>
    <property type="match status" value="1"/>
</dbReference>
<organism evidence="2 3">
    <name type="scientific">Pantoea deleyi</name>
    <dbReference type="NCBI Taxonomy" id="470932"/>
    <lineage>
        <taxon>Bacteria</taxon>
        <taxon>Pseudomonadati</taxon>
        <taxon>Pseudomonadota</taxon>
        <taxon>Gammaproteobacteria</taxon>
        <taxon>Enterobacterales</taxon>
        <taxon>Erwiniaceae</taxon>
        <taxon>Pantoea</taxon>
    </lineage>
</organism>
<dbReference type="GO" id="GO:0008080">
    <property type="term" value="F:N-acetyltransferase activity"/>
    <property type="evidence" value="ECO:0007669"/>
    <property type="project" value="InterPro"/>
</dbReference>
<protein>
    <submittedName>
        <fullName evidence="2">GNAT family N-acetyltransferase</fullName>
    </submittedName>
</protein>
<dbReference type="PANTHER" id="PTHR13538">
    <property type="entry name" value="N-ACETYLTRANSFERASE 6"/>
    <property type="match status" value="1"/>
</dbReference>